<organism evidence="1 2">
    <name type="scientific">Symbiodinium pilosum</name>
    <name type="common">Dinoflagellate</name>
    <dbReference type="NCBI Taxonomy" id="2952"/>
    <lineage>
        <taxon>Eukaryota</taxon>
        <taxon>Sar</taxon>
        <taxon>Alveolata</taxon>
        <taxon>Dinophyceae</taxon>
        <taxon>Suessiales</taxon>
        <taxon>Symbiodiniaceae</taxon>
        <taxon>Symbiodinium</taxon>
    </lineage>
</organism>
<dbReference type="OrthoDB" id="5399006at2759"/>
<dbReference type="Pfam" id="PF00106">
    <property type="entry name" value="adh_short"/>
    <property type="match status" value="1"/>
</dbReference>
<dbReference type="Proteomes" id="UP000649617">
    <property type="component" value="Unassembled WGS sequence"/>
</dbReference>
<reference evidence="1" key="1">
    <citation type="submission" date="2021-02" db="EMBL/GenBank/DDBJ databases">
        <authorList>
            <person name="Dougan E. K."/>
            <person name="Rhodes N."/>
            <person name="Thang M."/>
            <person name="Chan C."/>
        </authorList>
    </citation>
    <scope>NUCLEOTIDE SEQUENCE</scope>
</reference>
<dbReference type="InterPro" id="IPR002347">
    <property type="entry name" value="SDR_fam"/>
</dbReference>
<sequence>MTHSKIPVRSEHACTLLDHKDGTDTELPATSRWGLGGALCLRFAQAGFHVALFGRRVPIMEGVAKEVQAVGGTATCIQCDVEDSASVKQAFDSAQTLGTVEVVIYNVAPPFPPGCDFTNLPMAEAVDPEYFTRAFNIGVSGCVRCIREIAPDMMERGRGTILLSGATMALRGGPKFACMAPIKAALRSLGQAMYQTYAPKGVHVAHVVIDGVIESPNTKSWGAKVMLQDPADIADAFLALHEQKPSVWSYVPWTQDYALGILEGGARDTTSKRGKEGRNCAEASALQRCPLLRWSSETQSASHAGAFGILRAEGGSRDSAESGAGASCTTTITGGGAQIRATRILRLRNLSSMDRFRLTASLLVVQQMACPSAPKLKRTPRPS</sequence>
<accession>A0A812TDC7</accession>
<evidence type="ECO:0000313" key="2">
    <source>
        <dbReference type="Proteomes" id="UP000649617"/>
    </source>
</evidence>
<proteinExistence type="predicted"/>
<name>A0A812TDC7_SYMPI</name>
<dbReference type="PANTHER" id="PTHR43431">
    <property type="entry name" value="OXIDOREDUCTASE, SHORT CHAIN DEHYDROGENASE/REDUCTASE FAMILY (AFU_ORTHOLOGUE AFUA_5G14000)"/>
    <property type="match status" value="1"/>
</dbReference>
<dbReference type="SUPFAM" id="SSF51735">
    <property type="entry name" value="NAD(P)-binding Rossmann-fold domains"/>
    <property type="match status" value="1"/>
</dbReference>
<dbReference type="AlphaFoldDB" id="A0A812TDC7"/>
<gene>
    <name evidence="1" type="primary">budC</name>
    <name evidence="1" type="ORF">SPIL2461_LOCUS13617</name>
</gene>
<dbReference type="EMBL" id="CAJNIZ010030002">
    <property type="protein sequence ID" value="CAE7520530.1"/>
    <property type="molecule type" value="Genomic_DNA"/>
</dbReference>
<comment type="caution">
    <text evidence="1">The sequence shown here is derived from an EMBL/GenBank/DDBJ whole genome shotgun (WGS) entry which is preliminary data.</text>
</comment>
<dbReference type="Gene3D" id="3.40.50.720">
    <property type="entry name" value="NAD(P)-binding Rossmann-like Domain"/>
    <property type="match status" value="1"/>
</dbReference>
<dbReference type="InterPro" id="IPR036291">
    <property type="entry name" value="NAD(P)-bd_dom_sf"/>
</dbReference>
<evidence type="ECO:0000313" key="1">
    <source>
        <dbReference type="EMBL" id="CAE7520530.1"/>
    </source>
</evidence>
<protein>
    <submittedName>
        <fullName evidence="1">BudC protein</fullName>
    </submittedName>
</protein>
<keyword evidence="2" id="KW-1185">Reference proteome</keyword>
<dbReference type="PANTHER" id="PTHR43431:SF1">
    <property type="entry name" value="OS08G0476300 PROTEIN"/>
    <property type="match status" value="1"/>
</dbReference>